<dbReference type="AlphaFoldDB" id="A0A3P5XBN5"/>
<dbReference type="EMBL" id="UXAU01000040">
    <property type="protein sequence ID" value="VDC32220.1"/>
    <property type="molecule type" value="Genomic_DNA"/>
</dbReference>
<organism evidence="1 2">
    <name type="scientific">Arthrobacter ulcerisalmonis</name>
    <dbReference type="NCBI Taxonomy" id="2483813"/>
    <lineage>
        <taxon>Bacteria</taxon>
        <taxon>Bacillati</taxon>
        <taxon>Actinomycetota</taxon>
        <taxon>Actinomycetes</taxon>
        <taxon>Micrococcales</taxon>
        <taxon>Micrococcaceae</taxon>
        <taxon>Arthrobacter</taxon>
    </lineage>
</organism>
<name>A0A3P5XBN5_9MICC</name>
<gene>
    <name evidence="1" type="ORF">PSET11_03002</name>
</gene>
<evidence type="ECO:0000313" key="1">
    <source>
        <dbReference type="EMBL" id="VDC32220.1"/>
    </source>
</evidence>
<proteinExistence type="predicted"/>
<dbReference type="RefSeq" id="WP_124093098.1">
    <property type="nucleotide sequence ID" value="NZ_CBCRYA010000011.1"/>
</dbReference>
<sequence>MAQWQDEFAELATAWAAVRGFEAAPDGDGVRAQGADMQEFIYPWQRAGDSVPISALQSGAVLTLVTANPQEAADFAASQGMAEADTFVLLTVPTADLDGAPPLPENAGVAQAPLELYDLVEVAVFDTPVASGRIRVEDGVAMVGGLQLPADDVEGRFEPVVLAALADEAFVHGVDTLSTVVPPEQVARYVDAGWTVTAHLASYRSAK</sequence>
<reference evidence="1 2" key="1">
    <citation type="submission" date="2018-11" db="EMBL/GenBank/DDBJ databases">
        <authorList>
            <person name="Criscuolo A."/>
        </authorList>
    </citation>
    <scope>NUCLEOTIDE SEQUENCE [LARGE SCALE GENOMIC DNA]</scope>
    <source>
        <strain evidence="1">AT11b</strain>
    </source>
</reference>
<dbReference type="Proteomes" id="UP000280861">
    <property type="component" value="Unassembled WGS sequence"/>
</dbReference>
<keyword evidence="2" id="KW-1185">Reference proteome</keyword>
<evidence type="ECO:0008006" key="3">
    <source>
        <dbReference type="Google" id="ProtNLM"/>
    </source>
</evidence>
<dbReference type="OrthoDB" id="4944780at2"/>
<protein>
    <recommendedName>
        <fullName evidence="3">SseB protein N-terminal domain-containing protein</fullName>
    </recommendedName>
</protein>
<evidence type="ECO:0000313" key="2">
    <source>
        <dbReference type="Proteomes" id="UP000280861"/>
    </source>
</evidence>
<accession>A0A3P5XBN5</accession>